<comment type="caution">
    <text evidence="3">The sequence shown here is derived from an EMBL/GenBank/DDBJ whole genome shotgun (WGS) entry which is preliminary data.</text>
</comment>
<dbReference type="Proteomes" id="UP000185596">
    <property type="component" value="Unassembled WGS sequence"/>
</dbReference>
<keyword evidence="2" id="KW-0472">Membrane</keyword>
<organism evidence="3 4">
    <name type="scientific">Actinophytocola xanthii</name>
    <dbReference type="NCBI Taxonomy" id="1912961"/>
    <lineage>
        <taxon>Bacteria</taxon>
        <taxon>Bacillati</taxon>
        <taxon>Actinomycetota</taxon>
        <taxon>Actinomycetes</taxon>
        <taxon>Pseudonocardiales</taxon>
        <taxon>Pseudonocardiaceae</taxon>
    </lineage>
</organism>
<proteinExistence type="predicted"/>
<feature type="compositionally biased region" description="Basic and acidic residues" evidence="1">
    <location>
        <begin position="25"/>
        <end position="36"/>
    </location>
</feature>
<evidence type="ECO:0000256" key="1">
    <source>
        <dbReference type="SAM" id="MobiDB-lite"/>
    </source>
</evidence>
<keyword evidence="4" id="KW-1185">Reference proteome</keyword>
<evidence type="ECO:0000313" key="3">
    <source>
        <dbReference type="EMBL" id="OLF16931.1"/>
    </source>
</evidence>
<reference evidence="3 4" key="1">
    <citation type="submission" date="2016-12" db="EMBL/GenBank/DDBJ databases">
        <title>The draft genome sequence of Actinophytocola sp. 11-183.</title>
        <authorList>
            <person name="Wang W."/>
            <person name="Yuan L."/>
        </authorList>
    </citation>
    <scope>NUCLEOTIDE SEQUENCE [LARGE SCALE GENOMIC DNA]</scope>
    <source>
        <strain evidence="3 4">11-183</strain>
    </source>
</reference>
<accession>A0A1Q8CRD8</accession>
<feature type="region of interest" description="Disordered" evidence="1">
    <location>
        <begin position="25"/>
        <end position="93"/>
    </location>
</feature>
<gene>
    <name evidence="3" type="ORF">BU204_14110</name>
</gene>
<dbReference type="EMBL" id="MSIE01000024">
    <property type="protein sequence ID" value="OLF16931.1"/>
    <property type="molecule type" value="Genomic_DNA"/>
</dbReference>
<evidence type="ECO:0000256" key="2">
    <source>
        <dbReference type="SAM" id="Phobius"/>
    </source>
</evidence>
<dbReference type="OrthoDB" id="5193869at2"/>
<feature type="transmembrane region" description="Helical" evidence="2">
    <location>
        <begin position="103"/>
        <end position="124"/>
    </location>
</feature>
<dbReference type="AlphaFoldDB" id="A0A1Q8CRD8"/>
<sequence length="168" mass="17856">MTKEAQVPDRPEDVDAAFAEIVAGLEREGVGRRAPDLDEPDAAPSGTAVADPPVAEERQPPRPAGPPPTAWRGSDTEWDWSWSTDEEHYVPPEPPPLPRLRPLTIVALVLVAVAVALLVAPGLVGLAPRVATPIALVTLTCGGAMLLLRVRKNPKPPEDPTRDDGAQL</sequence>
<name>A0A1Q8CRD8_9PSEU</name>
<keyword evidence="2" id="KW-1133">Transmembrane helix</keyword>
<keyword evidence="2" id="KW-0812">Transmembrane</keyword>
<protein>
    <submittedName>
        <fullName evidence="3">Uncharacterized protein</fullName>
    </submittedName>
</protein>
<feature type="transmembrane region" description="Helical" evidence="2">
    <location>
        <begin position="130"/>
        <end position="148"/>
    </location>
</feature>
<dbReference type="STRING" id="1912961.BU204_14110"/>
<evidence type="ECO:0000313" key="4">
    <source>
        <dbReference type="Proteomes" id="UP000185596"/>
    </source>
</evidence>